<evidence type="ECO:0000313" key="2">
    <source>
        <dbReference type="EMBL" id="KZV21228.1"/>
    </source>
</evidence>
<dbReference type="AlphaFoldDB" id="A0A2Z7AIP4"/>
<feature type="region of interest" description="Disordered" evidence="1">
    <location>
        <begin position="1"/>
        <end position="25"/>
    </location>
</feature>
<evidence type="ECO:0000313" key="3">
    <source>
        <dbReference type="Proteomes" id="UP000250235"/>
    </source>
</evidence>
<evidence type="ECO:0000256" key="1">
    <source>
        <dbReference type="SAM" id="MobiDB-lite"/>
    </source>
</evidence>
<reference evidence="2 3" key="1">
    <citation type="journal article" date="2015" name="Proc. Natl. Acad. Sci. U.S.A.">
        <title>The resurrection genome of Boea hygrometrica: A blueprint for survival of dehydration.</title>
        <authorList>
            <person name="Xiao L."/>
            <person name="Yang G."/>
            <person name="Zhang L."/>
            <person name="Yang X."/>
            <person name="Zhao S."/>
            <person name="Ji Z."/>
            <person name="Zhou Q."/>
            <person name="Hu M."/>
            <person name="Wang Y."/>
            <person name="Chen M."/>
            <person name="Xu Y."/>
            <person name="Jin H."/>
            <person name="Xiao X."/>
            <person name="Hu G."/>
            <person name="Bao F."/>
            <person name="Hu Y."/>
            <person name="Wan P."/>
            <person name="Li L."/>
            <person name="Deng X."/>
            <person name="Kuang T."/>
            <person name="Xiang C."/>
            <person name="Zhu J.K."/>
            <person name="Oliver M.J."/>
            <person name="He Y."/>
        </authorList>
    </citation>
    <scope>NUCLEOTIDE SEQUENCE [LARGE SCALE GENOMIC DNA]</scope>
    <source>
        <strain evidence="3">cv. XS01</strain>
    </source>
</reference>
<dbReference type="Proteomes" id="UP000250235">
    <property type="component" value="Unassembled WGS sequence"/>
</dbReference>
<proteinExistence type="predicted"/>
<dbReference type="EMBL" id="KV014919">
    <property type="protein sequence ID" value="KZV21228.1"/>
    <property type="molecule type" value="Genomic_DNA"/>
</dbReference>
<accession>A0A2Z7AIP4</accession>
<organism evidence="2 3">
    <name type="scientific">Dorcoceras hygrometricum</name>
    <dbReference type="NCBI Taxonomy" id="472368"/>
    <lineage>
        <taxon>Eukaryota</taxon>
        <taxon>Viridiplantae</taxon>
        <taxon>Streptophyta</taxon>
        <taxon>Embryophyta</taxon>
        <taxon>Tracheophyta</taxon>
        <taxon>Spermatophyta</taxon>
        <taxon>Magnoliopsida</taxon>
        <taxon>eudicotyledons</taxon>
        <taxon>Gunneridae</taxon>
        <taxon>Pentapetalae</taxon>
        <taxon>asterids</taxon>
        <taxon>lamiids</taxon>
        <taxon>Lamiales</taxon>
        <taxon>Gesneriaceae</taxon>
        <taxon>Didymocarpoideae</taxon>
        <taxon>Trichosporeae</taxon>
        <taxon>Loxocarpinae</taxon>
        <taxon>Dorcoceras</taxon>
    </lineage>
</organism>
<protein>
    <submittedName>
        <fullName evidence="2">Splicing factor 3B subunit 1-like</fullName>
    </submittedName>
</protein>
<gene>
    <name evidence="2" type="ORF">F511_28062</name>
</gene>
<sequence>MASVTAPKQFLKEPLRSGENDDISGVEQPNKIIYTEEYYVKNKEIDIQLVETVTGKDIDLEPMADVGQIPSCEESRPEC</sequence>
<keyword evidence="3" id="KW-1185">Reference proteome</keyword>
<feature type="compositionally biased region" description="Basic and acidic residues" evidence="1">
    <location>
        <begin position="10"/>
        <end position="19"/>
    </location>
</feature>
<name>A0A2Z7AIP4_9LAMI</name>